<dbReference type="FunFam" id="2.130.10.10:FF:001151">
    <property type="entry name" value="Semaphorin 5C"/>
    <property type="match status" value="1"/>
</dbReference>
<dbReference type="InterPro" id="IPR036352">
    <property type="entry name" value="Semap_dom_sf"/>
</dbReference>
<dbReference type="KEGG" id="dpx:DAPPUDRAFT_48390"/>
<dbReference type="GO" id="GO:0030215">
    <property type="term" value="F:semaphorin receptor binding"/>
    <property type="evidence" value="ECO:0000318"/>
    <property type="project" value="GO_Central"/>
</dbReference>
<dbReference type="Proteomes" id="UP000000305">
    <property type="component" value="Unassembled WGS sequence"/>
</dbReference>
<dbReference type="HOGENOM" id="CLU_009051_9_0_1"/>
<evidence type="ECO:0000256" key="1">
    <source>
        <dbReference type="PROSITE-ProRule" id="PRU00352"/>
    </source>
</evidence>
<dbReference type="STRING" id="6669.E9GC26"/>
<dbReference type="SUPFAM" id="SSF101912">
    <property type="entry name" value="Sema domain"/>
    <property type="match status" value="1"/>
</dbReference>
<comment type="caution">
    <text evidence="1">Lacks conserved residue(s) required for the propagation of feature annotation.</text>
</comment>
<dbReference type="GO" id="GO:0071526">
    <property type="term" value="P:semaphorin-plexin signaling pathway"/>
    <property type="evidence" value="ECO:0000318"/>
    <property type="project" value="GO_Central"/>
</dbReference>
<dbReference type="OMA" id="RTHNICI"/>
<dbReference type="InterPro" id="IPR015943">
    <property type="entry name" value="WD40/YVTN_repeat-like_dom_sf"/>
</dbReference>
<dbReference type="PROSITE" id="PS51004">
    <property type="entry name" value="SEMA"/>
    <property type="match status" value="1"/>
</dbReference>
<feature type="domain" description="Sema" evidence="2">
    <location>
        <begin position="1"/>
        <end position="393"/>
    </location>
</feature>
<dbReference type="GO" id="GO:0005886">
    <property type="term" value="C:plasma membrane"/>
    <property type="evidence" value="ECO:0000318"/>
    <property type="project" value="GO_Central"/>
</dbReference>
<dbReference type="InParanoid" id="E9GC26"/>
<dbReference type="eggNOG" id="KOG3611">
    <property type="taxonomic scope" value="Eukaryota"/>
</dbReference>
<organism evidence="3 4">
    <name type="scientific">Daphnia pulex</name>
    <name type="common">Water flea</name>
    <dbReference type="NCBI Taxonomy" id="6669"/>
    <lineage>
        <taxon>Eukaryota</taxon>
        <taxon>Metazoa</taxon>
        <taxon>Ecdysozoa</taxon>
        <taxon>Arthropoda</taxon>
        <taxon>Crustacea</taxon>
        <taxon>Branchiopoda</taxon>
        <taxon>Diplostraca</taxon>
        <taxon>Cladocera</taxon>
        <taxon>Anomopoda</taxon>
        <taxon>Daphniidae</taxon>
        <taxon>Daphnia</taxon>
    </lineage>
</organism>
<dbReference type="EMBL" id="GL732538">
    <property type="protein sequence ID" value="EFX83219.1"/>
    <property type="molecule type" value="Genomic_DNA"/>
</dbReference>
<dbReference type="GO" id="GO:0001755">
    <property type="term" value="P:neural crest cell migration"/>
    <property type="evidence" value="ECO:0000318"/>
    <property type="project" value="GO_Central"/>
</dbReference>
<keyword evidence="4" id="KW-1185">Reference proteome</keyword>
<sequence>EESRWPADDKAVDDCQLNSQGEDDCHNFIRVLHVHGDRLLACGTNAFTPRCSWRPLEVINNISECFPCLARCPHSPHSHMSSLLSSGPAGTADLFIGSPTDLSSQEVAIFRLPLNSTLPNNNWLDAAEFVASVEVDQFVFFFFREVAVEVSNCGKAVYSRVARVCKNDMGGGQQQRLKDSTWTTFVKARLNCSVPAEYPFYYDHIQSVAYVEEERLFYAAFTTAENSIAGSAVCSFTLDSMQESFAGPFKFQSSPNSTWESVNSTHAHSHCNSDDPSSSLLEAAGKYQLMDRAVPSRSGKGPLIQLHSVRFNHIAVDVVATKNHSSIHVLYVASRDGFVRKYSVLPSTQERCLVEIVDPFARLSHQPADRQIKTMQFLKVQVCVVPCEINVPIRRVILIAPFIVSPVVLGSTRCTLERKTR</sequence>
<protein>
    <recommendedName>
        <fullName evidence="2">Sema domain-containing protein</fullName>
    </recommendedName>
</protein>
<gene>
    <name evidence="3" type="ORF">DAPPUDRAFT_48390</name>
</gene>
<dbReference type="GO" id="GO:0007411">
    <property type="term" value="P:axon guidance"/>
    <property type="evidence" value="ECO:0000318"/>
    <property type="project" value="GO_Central"/>
</dbReference>
<dbReference type="OrthoDB" id="9988752at2759"/>
<evidence type="ECO:0000313" key="4">
    <source>
        <dbReference type="Proteomes" id="UP000000305"/>
    </source>
</evidence>
<dbReference type="Pfam" id="PF01403">
    <property type="entry name" value="Sema"/>
    <property type="match status" value="1"/>
</dbReference>
<reference evidence="3 4" key="1">
    <citation type="journal article" date="2011" name="Science">
        <title>The ecoresponsive genome of Daphnia pulex.</title>
        <authorList>
            <person name="Colbourne J.K."/>
            <person name="Pfrender M.E."/>
            <person name="Gilbert D."/>
            <person name="Thomas W.K."/>
            <person name="Tucker A."/>
            <person name="Oakley T.H."/>
            <person name="Tokishita S."/>
            <person name="Aerts A."/>
            <person name="Arnold G.J."/>
            <person name="Basu M.K."/>
            <person name="Bauer D.J."/>
            <person name="Caceres C.E."/>
            <person name="Carmel L."/>
            <person name="Casola C."/>
            <person name="Choi J.H."/>
            <person name="Detter J.C."/>
            <person name="Dong Q."/>
            <person name="Dusheyko S."/>
            <person name="Eads B.D."/>
            <person name="Frohlich T."/>
            <person name="Geiler-Samerotte K.A."/>
            <person name="Gerlach D."/>
            <person name="Hatcher P."/>
            <person name="Jogdeo S."/>
            <person name="Krijgsveld J."/>
            <person name="Kriventseva E.V."/>
            <person name="Kultz D."/>
            <person name="Laforsch C."/>
            <person name="Lindquist E."/>
            <person name="Lopez J."/>
            <person name="Manak J.R."/>
            <person name="Muller J."/>
            <person name="Pangilinan J."/>
            <person name="Patwardhan R.P."/>
            <person name="Pitluck S."/>
            <person name="Pritham E.J."/>
            <person name="Rechtsteiner A."/>
            <person name="Rho M."/>
            <person name="Rogozin I.B."/>
            <person name="Sakarya O."/>
            <person name="Salamov A."/>
            <person name="Schaack S."/>
            <person name="Shapiro H."/>
            <person name="Shiga Y."/>
            <person name="Skalitzky C."/>
            <person name="Smith Z."/>
            <person name="Souvorov A."/>
            <person name="Sung W."/>
            <person name="Tang Z."/>
            <person name="Tsuchiya D."/>
            <person name="Tu H."/>
            <person name="Vos H."/>
            <person name="Wang M."/>
            <person name="Wolf Y.I."/>
            <person name="Yamagata H."/>
            <person name="Yamada T."/>
            <person name="Ye Y."/>
            <person name="Shaw J.R."/>
            <person name="Andrews J."/>
            <person name="Crease T.J."/>
            <person name="Tang H."/>
            <person name="Lucas S.M."/>
            <person name="Robertson H.M."/>
            <person name="Bork P."/>
            <person name="Koonin E.V."/>
            <person name="Zdobnov E.M."/>
            <person name="Grigoriev I.V."/>
            <person name="Lynch M."/>
            <person name="Boore J.L."/>
        </authorList>
    </citation>
    <scope>NUCLEOTIDE SEQUENCE [LARGE SCALE GENOMIC DNA]</scope>
</reference>
<dbReference type="GO" id="GO:0030335">
    <property type="term" value="P:positive regulation of cell migration"/>
    <property type="evidence" value="ECO:0000318"/>
    <property type="project" value="GO_Central"/>
</dbReference>
<dbReference type="InterPro" id="IPR001627">
    <property type="entry name" value="Semap_dom"/>
</dbReference>
<dbReference type="InterPro" id="IPR027231">
    <property type="entry name" value="Semaphorin"/>
</dbReference>
<feature type="non-terminal residue" evidence="3">
    <location>
        <position position="421"/>
    </location>
</feature>
<dbReference type="PhylomeDB" id="E9GC26"/>
<accession>E9GC26</accession>
<dbReference type="Gene3D" id="2.130.10.10">
    <property type="entry name" value="YVTN repeat-like/Quinoprotein amine dehydrogenase"/>
    <property type="match status" value="1"/>
</dbReference>
<proteinExistence type="predicted"/>
<name>E9GC26_DAPPU</name>
<dbReference type="PANTHER" id="PTHR11036">
    <property type="entry name" value="SEMAPHORIN"/>
    <property type="match status" value="1"/>
</dbReference>
<dbReference type="AlphaFoldDB" id="E9GC26"/>
<evidence type="ECO:0000313" key="3">
    <source>
        <dbReference type="EMBL" id="EFX83219.1"/>
    </source>
</evidence>
<dbReference type="GO" id="GO:0045499">
    <property type="term" value="F:chemorepellent activity"/>
    <property type="evidence" value="ECO:0000318"/>
    <property type="project" value="GO_Central"/>
</dbReference>
<dbReference type="SMART" id="SM00630">
    <property type="entry name" value="Sema"/>
    <property type="match status" value="1"/>
</dbReference>
<evidence type="ECO:0000259" key="2">
    <source>
        <dbReference type="PROSITE" id="PS51004"/>
    </source>
</evidence>
<dbReference type="PANTHER" id="PTHR11036:SF79">
    <property type="entry name" value="SEMAPHORIN 5C, ISOFORM A"/>
    <property type="match status" value="1"/>
</dbReference>